<feature type="transmembrane region" description="Helical" evidence="1">
    <location>
        <begin position="170"/>
        <end position="189"/>
    </location>
</feature>
<dbReference type="EMBL" id="JBHSPH010000020">
    <property type="protein sequence ID" value="MFC5865553.1"/>
    <property type="molecule type" value="Genomic_DNA"/>
</dbReference>
<evidence type="ECO:0000313" key="2">
    <source>
        <dbReference type="EMBL" id="MFC5865553.1"/>
    </source>
</evidence>
<keyword evidence="1" id="KW-0472">Membrane</keyword>
<feature type="transmembrane region" description="Helical" evidence="1">
    <location>
        <begin position="201"/>
        <end position="218"/>
    </location>
</feature>
<protein>
    <submittedName>
        <fullName evidence="2">Uncharacterized protein</fullName>
    </submittedName>
</protein>
<feature type="transmembrane region" description="Helical" evidence="1">
    <location>
        <begin position="25"/>
        <end position="47"/>
    </location>
</feature>
<evidence type="ECO:0000313" key="3">
    <source>
        <dbReference type="Proteomes" id="UP001596091"/>
    </source>
</evidence>
<dbReference type="Proteomes" id="UP001596091">
    <property type="component" value="Unassembled WGS sequence"/>
</dbReference>
<feature type="transmembrane region" description="Helical" evidence="1">
    <location>
        <begin position="53"/>
        <end position="73"/>
    </location>
</feature>
<comment type="caution">
    <text evidence="2">The sequence shown here is derived from an EMBL/GenBank/DDBJ whole genome shotgun (WGS) entry which is preliminary data.</text>
</comment>
<gene>
    <name evidence="2" type="ORF">ACFPT7_24825</name>
</gene>
<keyword evidence="3" id="KW-1185">Reference proteome</keyword>
<feature type="transmembrane region" description="Helical" evidence="1">
    <location>
        <begin position="94"/>
        <end position="121"/>
    </location>
</feature>
<evidence type="ECO:0000256" key="1">
    <source>
        <dbReference type="SAM" id="Phobius"/>
    </source>
</evidence>
<reference evidence="3" key="1">
    <citation type="journal article" date="2019" name="Int. J. Syst. Evol. Microbiol.">
        <title>The Global Catalogue of Microorganisms (GCM) 10K type strain sequencing project: providing services to taxonomists for standard genome sequencing and annotation.</title>
        <authorList>
            <consortium name="The Broad Institute Genomics Platform"/>
            <consortium name="The Broad Institute Genome Sequencing Center for Infectious Disease"/>
            <person name="Wu L."/>
            <person name="Ma J."/>
        </authorList>
    </citation>
    <scope>NUCLEOTIDE SEQUENCE [LARGE SCALE GENOMIC DNA]</scope>
    <source>
        <strain evidence="3">JCM 4087</strain>
    </source>
</reference>
<sequence length="236" mass="26647">MPYSGKLEYAHERKIRERNTRIYRLAHWPIWIFVFFLAPGPLTFSLFAHGFSWANGTWLALVLIGTGTAGLFGQMPGAEPRPYILRFDEDKPNLLYRCVCYTFAWNAAINFALMNLIGLIVASVTGHWMMAQIYSYAYLPVCGFILLLGVLGFLPRARRSTKGEGYERRYFYCTVWTVTLAQTVLLLLWKTMPITQTTSAIKLAIYVVALAIVGTAAVQGKLPRTRPIVPGELIVD</sequence>
<name>A0ABW1EQ58_9BACT</name>
<dbReference type="RefSeq" id="WP_263341728.1">
    <property type="nucleotide sequence ID" value="NZ_JAGSYH010000008.1"/>
</dbReference>
<feature type="transmembrane region" description="Helical" evidence="1">
    <location>
        <begin position="133"/>
        <end position="154"/>
    </location>
</feature>
<keyword evidence="1" id="KW-1133">Transmembrane helix</keyword>
<proteinExistence type="predicted"/>
<organism evidence="2 3">
    <name type="scientific">Acidicapsa dinghuensis</name>
    <dbReference type="NCBI Taxonomy" id="2218256"/>
    <lineage>
        <taxon>Bacteria</taxon>
        <taxon>Pseudomonadati</taxon>
        <taxon>Acidobacteriota</taxon>
        <taxon>Terriglobia</taxon>
        <taxon>Terriglobales</taxon>
        <taxon>Acidobacteriaceae</taxon>
        <taxon>Acidicapsa</taxon>
    </lineage>
</organism>
<keyword evidence="1" id="KW-0812">Transmembrane</keyword>
<accession>A0ABW1EQ58</accession>